<evidence type="ECO:0000256" key="3">
    <source>
        <dbReference type="ARBA" id="ARBA00022448"/>
    </source>
</evidence>
<keyword evidence="5" id="KW-0862">Zinc</keyword>
<dbReference type="RefSeq" id="WP_053819706.1">
    <property type="nucleotide sequence ID" value="NZ_CP006911.1"/>
</dbReference>
<reference evidence="6 7" key="1">
    <citation type="journal article" date="2015" name="Genome Announc.">
        <title>Genome Sequence of 'Candidatus Thioglobus singularis' Strain PS1, a Mixotroph from the SUP05 Clade of Marine Gammaproteobacteria.</title>
        <authorList>
            <person name="Marshall K.T."/>
            <person name="Morris R.M."/>
        </authorList>
    </citation>
    <scope>NUCLEOTIDE SEQUENCE [LARGE SCALE GENOMIC DNA]</scope>
    <source>
        <strain evidence="6 7">PS1</strain>
    </source>
</reference>
<dbReference type="InterPro" id="IPR006127">
    <property type="entry name" value="ZnuA-like"/>
</dbReference>
<organism evidence="6 7">
    <name type="scientific">Candidatus Pseudothioglobus singularis PS1</name>
    <dbReference type="NCBI Taxonomy" id="1125411"/>
    <lineage>
        <taxon>Bacteria</taxon>
        <taxon>Pseudomonadati</taxon>
        <taxon>Pseudomonadota</taxon>
        <taxon>Gammaproteobacteria</taxon>
        <taxon>Candidatus Pseudothioglobaceae</taxon>
        <taxon>Candidatus Pseudothioglobus</taxon>
    </lineage>
</organism>
<keyword evidence="7" id="KW-1185">Reference proteome</keyword>
<dbReference type="EMBL" id="CP006911">
    <property type="protein sequence ID" value="ALE01486.1"/>
    <property type="molecule type" value="Genomic_DNA"/>
</dbReference>
<dbReference type="Proteomes" id="UP000068905">
    <property type="component" value="Chromosome"/>
</dbReference>
<evidence type="ECO:0000256" key="4">
    <source>
        <dbReference type="ARBA" id="ARBA00022729"/>
    </source>
</evidence>
<dbReference type="Gene3D" id="3.40.50.1980">
    <property type="entry name" value="Nitrogenase molybdenum iron protein domain"/>
    <property type="match status" value="2"/>
</dbReference>
<dbReference type="STRING" id="1125411.W908_01990"/>
<dbReference type="PATRIC" id="fig|1125411.7.peg.394"/>
<keyword evidence="5" id="KW-0406">Ion transport</keyword>
<proteinExistence type="inferred from homology"/>
<dbReference type="PANTHER" id="PTHR42953:SF3">
    <property type="entry name" value="HIGH-AFFINITY ZINC UPTAKE SYSTEM PROTEIN ZNUA"/>
    <property type="match status" value="1"/>
</dbReference>
<dbReference type="PANTHER" id="PTHR42953">
    <property type="entry name" value="HIGH-AFFINITY ZINC UPTAKE SYSTEM PROTEIN ZNUA-RELATED"/>
    <property type="match status" value="1"/>
</dbReference>
<dbReference type="AlphaFoldDB" id="A0A0M5KTL6"/>
<dbReference type="InterPro" id="IPR050492">
    <property type="entry name" value="Bact_metal-bind_prot9"/>
</dbReference>
<gene>
    <name evidence="6" type="ORF">W908_01990</name>
</gene>
<dbReference type="Pfam" id="PF01297">
    <property type="entry name" value="ZnuA"/>
    <property type="match status" value="1"/>
</dbReference>
<protein>
    <recommendedName>
        <fullName evidence="2">High-affinity zinc uptake system protein ZnuA</fullName>
    </recommendedName>
</protein>
<dbReference type="SUPFAM" id="SSF53807">
    <property type="entry name" value="Helical backbone' metal receptor"/>
    <property type="match status" value="1"/>
</dbReference>
<keyword evidence="5" id="KW-0864">Zinc transport</keyword>
<accession>A0A0M5KTL6</accession>
<evidence type="ECO:0000256" key="2">
    <source>
        <dbReference type="ARBA" id="ARBA00015915"/>
    </source>
</evidence>
<keyword evidence="3" id="KW-0813">Transport</keyword>
<dbReference type="OrthoDB" id="9793396at2"/>
<dbReference type="GO" id="GO:0046872">
    <property type="term" value="F:metal ion binding"/>
    <property type="evidence" value="ECO:0007669"/>
    <property type="project" value="InterPro"/>
</dbReference>
<name>A0A0M5KTL6_9GAMM</name>
<dbReference type="GO" id="GO:0006829">
    <property type="term" value="P:zinc ion transport"/>
    <property type="evidence" value="ECO:0007669"/>
    <property type="project" value="UniProtKB-KW"/>
</dbReference>
<keyword evidence="4" id="KW-0732">Signal</keyword>
<evidence type="ECO:0000313" key="7">
    <source>
        <dbReference type="Proteomes" id="UP000068905"/>
    </source>
</evidence>
<evidence type="ECO:0000256" key="1">
    <source>
        <dbReference type="ARBA" id="ARBA00011028"/>
    </source>
</evidence>
<evidence type="ECO:0000313" key="6">
    <source>
        <dbReference type="EMBL" id="ALE01486.1"/>
    </source>
</evidence>
<sequence>MNLRFIISLILLISLGSAYGQTSPVVVTSIKPIHSIVSSLMSGIAEPELLLKSNNSAHTFHLKPSQIRLISDADLVITVDESFEIGLKKALTNINSDSLMFVSDTDNLKIYSTRESIFEKDEEHEEQDHSILDYHLWLSTENVQLIANTIASRLKVLDPSNEQTYVTNLEKFNLKIDKLNLDLVSKLKSIKSKRIAVIDDTLQYFEKDQNLKRPVIVTPYHGARLSVKRTLESKRMIKNLKISCLVYGIDNNPSQVKALSEGLALKASKIDILGSEFSPGPDLYFNIMNQISSQIRSCLE</sequence>
<evidence type="ECO:0000256" key="5">
    <source>
        <dbReference type="ARBA" id="ARBA00022906"/>
    </source>
</evidence>
<dbReference type="KEGG" id="tsn:W908_01990"/>
<comment type="similarity">
    <text evidence="1">Belongs to the bacterial solute-binding protein 9 family.</text>
</comment>